<keyword evidence="2 5" id="KW-0812">Transmembrane</keyword>
<feature type="transmembrane region" description="Helical" evidence="5">
    <location>
        <begin position="77"/>
        <end position="96"/>
    </location>
</feature>
<evidence type="ECO:0000256" key="5">
    <source>
        <dbReference type="SAM" id="Phobius"/>
    </source>
</evidence>
<accession>A0A0L1JKB1</accession>
<dbReference type="STRING" id="1317121.ATO11_18725"/>
<name>A0A0L1JKB1_9RHOB</name>
<feature type="transmembrane region" description="Helical" evidence="5">
    <location>
        <begin position="164"/>
        <end position="184"/>
    </location>
</feature>
<dbReference type="InterPro" id="IPR006694">
    <property type="entry name" value="Fatty_acid_hydroxylase"/>
</dbReference>
<dbReference type="InterPro" id="IPR050307">
    <property type="entry name" value="Sterol_Desaturase_Related"/>
</dbReference>
<evidence type="ECO:0000256" key="3">
    <source>
        <dbReference type="ARBA" id="ARBA00022989"/>
    </source>
</evidence>
<keyword evidence="8" id="KW-1185">Reference proteome</keyword>
<comment type="caution">
    <text evidence="7">The sequence shown here is derived from an EMBL/GenBank/DDBJ whole genome shotgun (WGS) entry which is preliminary data.</text>
</comment>
<comment type="subcellular location">
    <subcellularLocation>
        <location evidence="1">Membrane</location>
    </subcellularLocation>
</comment>
<dbReference type="OrthoDB" id="9770329at2"/>
<proteinExistence type="predicted"/>
<feature type="transmembrane region" description="Helical" evidence="5">
    <location>
        <begin position="229"/>
        <end position="252"/>
    </location>
</feature>
<evidence type="ECO:0000259" key="6">
    <source>
        <dbReference type="Pfam" id="PF04116"/>
    </source>
</evidence>
<dbReference type="EMBL" id="AQQZ01000013">
    <property type="protein sequence ID" value="KNG92157.1"/>
    <property type="molecule type" value="Genomic_DNA"/>
</dbReference>
<feature type="domain" description="Fatty acid hydroxylase" evidence="6">
    <location>
        <begin position="179"/>
        <end position="308"/>
    </location>
</feature>
<dbReference type="RefSeq" id="WP_050532451.1">
    <property type="nucleotide sequence ID" value="NZ_AQQZ01000013.1"/>
</dbReference>
<feature type="transmembrane region" description="Helical" evidence="5">
    <location>
        <begin position="44"/>
        <end position="62"/>
    </location>
</feature>
<dbReference type="GO" id="GO:0005506">
    <property type="term" value="F:iron ion binding"/>
    <property type="evidence" value="ECO:0007669"/>
    <property type="project" value="InterPro"/>
</dbReference>
<protein>
    <submittedName>
        <fullName evidence="7">Desaturase</fullName>
    </submittedName>
</protein>
<evidence type="ECO:0000313" key="8">
    <source>
        <dbReference type="Proteomes" id="UP000036938"/>
    </source>
</evidence>
<organism evidence="7 8">
    <name type="scientific">Pseudaestuariivita atlantica</name>
    <dbReference type="NCBI Taxonomy" id="1317121"/>
    <lineage>
        <taxon>Bacteria</taxon>
        <taxon>Pseudomonadati</taxon>
        <taxon>Pseudomonadota</taxon>
        <taxon>Alphaproteobacteria</taxon>
        <taxon>Rhodobacterales</taxon>
        <taxon>Paracoccaceae</taxon>
        <taxon>Pseudaestuariivita</taxon>
    </lineage>
</organism>
<evidence type="ECO:0000256" key="4">
    <source>
        <dbReference type="ARBA" id="ARBA00023136"/>
    </source>
</evidence>
<evidence type="ECO:0000313" key="7">
    <source>
        <dbReference type="EMBL" id="KNG92157.1"/>
    </source>
</evidence>
<gene>
    <name evidence="7" type="ORF">ATO11_18725</name>
</gene>
<keyword evidence="3 5" id="KW-1133">Transmembrane helix</keyword>
<dbReference type="GO" id="GO:0008610">
    <property type="term" value="P:lipid biosynthetic process"/>
    <property type="evidence" value="ECO:0007669"/>
    <property type="project" value="InterPro"/>
</dbReference>
<dbReference type="Proteomes" id="UP000036938">
    <property type="component" value="Unassembled WGS sequence"/>
</dbReference>
<dbReference type="PATRIC" id="fig|1317121.7.peg.845"/>
<sequence length="340" mass="38668">MENDAFGTRDKRGHWRPNGALSGVAPIYALPPQPMRVLRWLPEYLLPWNALFAATALLYWWLVVPPAETMQTLSLGWIWPMLAVNAVAVFLFYGVFELRLYVRRAQGARFKYNPAFPADRPSKAFWWSNQTRDCIARTFLSGVPIWTALQVLILWAWANGVGAWVTWEVAPVWLVVLMVLVPVVHEAHFYAIHRLIHVPFLYRHVHSVHHASVNPSPWSSLAMHPVEHLLYFAGALWYLLIPAHPVIALFALHRAGFGAIPGHVGFDKVELGGDRAMDTHAYAHYLHHKFFEVNYGDGLVPFDALFGTFHDGTPDGDMAMRARLKERRERQLARDAQSGA</sequence>
<dbReference type="GO" id="GO:0016020">
    <property type="term" value="C:membrane"/>
    <property type="evidence" value="ECO:0007669"/>
    <property type="project" value="UniProtKB-SubCell"/>
</dbReference>
<dbReference type="AlphaFoldDB" id="A0A0L1JKB1"/>
<feature type="transmembrane region" description="Helical" evidence="5">
    <location>
        <begin position="139"/>
        <end position="158"/>
    </location>
</feature>
<evidence type="ECO:0000256" key="2">
    <source>
        <dbReference type="ARBA" id="ARBA00022692"/>
    </source>
</evidence>
<keyword evidence="4 5" id="KW-0472">Membrane</keyword>
<dbReference type="PANTHER" id="PTHR11863">
    <property type="entry name" value="STEROL DESATURASE"/>
    <property type="match status" value="1"/>
</dbReference>
<dbReference type="Pfam" id="PF04116">
    <property type="entry name" value="FA_hydroxylase"/>
    <property type="match status" value="1"/>
</dbReference>
<reference evidence="7 8" key="1">
    <citation type="journal article" date="2015" name="Int. J. Syst. Evol. Microbiol.">
        <title>Aestuariivita atlantica sp. nov., isolated from deep sea sediment of the Atlantic Ocean.</title>
        <authorList>
            <person name="Li G."/>
            <person name="Lai Q."/>
            <person name="Du Y."/>
            <person name="Liu X."/>
            <person name="Sun F."/>
            <person name="Shao Z."/>
        </authorList>
    </citation>
    <scope>NUCLEOTIDE SEQUENCE [LARGE SCALE GENOMIC DNA]</scope>
    <source>
        <strain evidence="7 8">22II-S11-z3</strain>
    </source>
</reference>
<evidence type="ECO:0000256" key="1">
    <source>
        <dbReference type="ARBA" id="ARBA00004370"/>
    </source>
</evidence>
<dbReference type="GO" id="GO:0016491">
    <property type="term" value="F:oxidoreductase activity"/>
    <property type="evidence" value="ECO:0007669"/>
    <property type="project" value="InterPro"/>
</dbReference>